<evidence type="ECO:0000313" key="2">
    <source>
        <dbReference type="EMBL" id="MBE6086344.1"/>
    </source>
</evidence>
<dbReference type="CDD" id="cd00093">
    <property type="entry name" value="HTH_XRE"/>
    <property type="match status" value="1"/>
</dbReference>
<dbReference type="InterPro" id="IPR001387">
    <property type="entry name" value="Cro/C1-type_HTH"/>
</dbReference>
<proteinExistence type="predicted"/>
<dbReference type="Gene3D" id="1.10.260.40">
    <property type="entry name" value="lambda repressor-like DNA-binding domains"/>
    <property type="match status" value="1"/>
</dbReference>
<dbReference type="Pfam" id="PF01381">
    <property type="entry name" value="HTH_3"/>
    <property type="match status" value="1"/>
</dbReference>
<sequence>MTIGQRLKNIRLALHLKQAEFGQRIGLSQPTIGQYEKETRPITERVISQLIAEYNINEEYLRYGNGAMFCHQPTDLVTELATKLQLTSREQQLLLAYSTIPVDKRESFLDFAQDLWGKLQELDKQPHHLS</sequence>
<feature type="domain" description="HTH cro/C1-type" evidence="1">
    <location>
        <begin position="7"/>
        <end position="61"/>
    </location>
</feature>
<comment type="caution">
    <text evidence="2">The sequence shown here is derived from an EMBL/GenBank/DDBJ whole genome shotgun (WGS) entry which is preliminary data.</text>
</comment>
<gene>
    <name evidence="2" type="ORF">E7203_13015</name>
</gene>
<dbReference type="PROSITE" id="PS50943">
    <property type="entry name" value="HTH_CROC1"/>
    <property type="match status" value="1"/>
</dbReference>
<name>A0A927WLV9_SELRU</name>
<evidence type="ECO:0000313" key="3">
    <source>
        <dbReference type="Proteomes" id="UP000772151"/>
    </source>
</evidence>
<accession>A0A927WLV9</accession>
<dbReference type="Proteomes" id="UP000772151">
    <property type="component" value="Unassembled WGS sequence"/>
</dbReference>
<evidence type="ECO:0000259" key="1">
    <source>
        <dbReference type="PROSITE" id="PS50943"/>
    </source>
</evidence>
<dbReference type="GO" id="GO:0003677">
    <property type="term" value="F:DNA binding"/>
    <property type="evidence" value="ECO:0007669"/>
    <property type="project" value="InterPro"/>
</dbReference>
<organism evidence="2 3">
    <name type="scientific">Selenomonas ruminantium</name>
    <dbReference type="NCBI Taxonomy" id="971"/>
    <lineage>
        <taxon>Bacteria</taxon>
        <taxon>Bacillati</taxon>
        <taxon>Bacillota</taxon>
        <taxon>Negativicutes</taxon>
        <taxon>Selenomonadales</taxon>
        <taxon>Selenomonadaceae</taxon>
        <taxon>Selenomonas</taxon>
    </lineage>
</organism>
<dbReference type="SUPFAM" id="SSF47413">
    <property type="entry name" value="lambda repressor-like DNA-binding domains"/>
    <property type="match status" value="1"/>
</dbReference>
<dbReference type="AlphaFoldDB" id="A0A927WLV9"/>
<dbReference type="EMBL" id="SVCA01000016">
    <property type="protein sequence ID" value="MBE6086344.1"/>
    <property type="molecule type" value="Genomic_DNA"/>
</dbReference>
<dbReference type="RefSeq" id="WP_303670455.1">
    <property type="nucleotide sequence ID" value="NZ_SVCA01000016.1"/>
</dbReference>
<protein>
    <submittedName>
        <fullName evidence="2">Helix-turn-helix transcriptional regulator</fullName>
    </submittedName>
</protein>
<dbReference type="SMART" id="SM00530">
    <property type="entry name" value="HTH_XRE"/>
    <property type="match status" value="1"/>
</dbReference>
<reference evidence="2" key="1">
    <citation type="submission" date="2019-04" db="EMBL/GenBank/DDBJ databases">
        <title>Evolution of Biomass-Degrading Anaerobic Consortia Revealed by Metagenomics.</title>
        <authorList>
            <person name="Peng X."/>
        </authorList>
    </citation>
    <scope>NUCLEOTIDE SEQUENCE</scope>
    <source>
        <strain evidence="2">SIG242</strain>
    </source>
</reference>
<dbReference type="InterPro" id="IPR010982">
    <property type="entry name" value="Lambda_DNA-bd_dom_sf"/>
</dbReference>